<comment type="caution">
    <text evidence="3">Lacks conserved residue(s) required for the propagation of feature annotation.</text>
</comment>
<dbReference type="STRING" id="29655.A0A0K9PEL9"/>
<dbReference type="GO" id="GO:0004252">
    <property type="term" value="F:serine-type endopeptidase activity"/>
    <property type="evidence" value="ECO:0007669"/>
    <property type="project" value="InterPro"/>
</dbReference>
<evidence type="ECO:0000313" key="6">
    <source>
        <dbReference type="EMBL" id="KMZ66655.1"/>
    </source>
</evidence>
<protein>
    <submittedName>
        <fullName evidence="6">Uncharacterized protein</fullName>
    </submittedName>
</protein>
<keyword evidence="2" id="KW-0732">Signal</keyword>
<dbReference type="Gene3D" id="3.40.50.200">
    <property type="entry name" value="Peptidase S8/S53 domain"/>
    <property type="match status" value="1"/>
</dbReference>
<dbReference type="PROSITE" id="PS51892">
    <property type="entry name" value="SUBTILASE"/>
    <property type="match status" value="1"/>
</dbReference>
<dbReference type="AlphaFoldDB" id="A0A0K9PEL9"/>
<comment type="similarity">
    <text evidence="1 3">Belongs to the peptidase S8 family.</text>
</comment>
<name>A0A0K9PEL9_ZOSMR</name>
<accession>A0A0K9PEL9</accession>
<dbReference type="SUPFAM" id="SSF52743">
    <property type="entry name" value="Subtilisin-like"/>
    <property type="match status" value="1"/>
</dbReference>
<proteinExistence type="inferred from homology"/>
<evidence type="ECO:0000259" key="5">
    <source>
        <dbReference type="Pfam" id="PF17766"/>
    </source>
</evidence>
<dbReference type="InterPro" id="IPR000209">
    <property type="entry name" value="Peptidase_S8/S53_dom"/>
</dbReference>
<evidence type="ECO:0000256" key="2">
    <source>
        <dbReference type="ARBA" id="ARBA00022729"/>
    </source>
</evidence>
<dbReference type="Proteomes" id="UP000036987">
    <property type="component" value="Unassembled WGS sequence"/>
</dbReference>
<dbReference type="Gene3D" id="2.60.40.2310">
    <property type="match status" value="1"/>
</dbReference>
<dbReference type="GO" id="GO:0006508">
    <property type="term" value="P:proteolysis"/>
    <property type="evidence" value="ECO:0007669"/>
    <property type="project" value="InterPro"/>
</dbReference>
<evidence type="ECO:0000256" key="3">
    <source>
        <dbReference type="PROSITE-ProRule" id="PRU01240"/>
    </source>
</evidence>
<dbReference type="OMA" id="AGICDHP"/>
<feature type="domain" description="Subtilisin-like protease fibronectin type-III" evidence="5">
    <location>
        <begin position="117"/>
        <end position="223"/>
    </location>
</feature>
<sequence length="227" mass="24788">MACPHVTGVVALIKSVHPTWSPSAIKSALMTTARTKDINGNTLTVDPDEKREASPFDYGSGFMNPTMVLNPGLVYDAKPQDYGNFLCSIGYDNKSINLITGGEDAGICDHPFRQVSDLNYPSIVVFDIVRTFNITRTLMNVGGGSGKIVYRVKVVAPPGIEVNVYPDLLVFSGVYGEEISFVVNFHVLTAVPAKLSLENADGYVFGSLTWKSRKFRITSPLVVKRIH</sequence>
<organism evidence="6 7">
    <name type="scientific">Zostera marina</name>
    <name type="common">Eelgrass</name>
    <dbReference type="NCBI Taxonomy" id="29655"/>
    <lineage>
        <taxon>Eukaryota</taxon>
        <taxon>Viridiplantae</taxon>
        <taxon>Streptophyta</taxon>
        <taxon>Embryophyta</taxon>
        <taxon>Tracheophyta</taxon>
        <taxon>Spermatophyta</taxon>
        <taxon>Magnoliopsida</taxon>
        <taxon>Liliopsida</taxon>
        <taxon>Zosteraceae</taxon>
        <taxon>Zostera</taxon>
    </lineage>
</organism>
<evidence type="ECO:0000259" key="4">
    <source>
        <dbReference type="Pfam" id="PF00082"/>
    </source>
</evidence>
<dbReference type="EMBL" id="LFYR01000958">
    <property type="protein sequence ID" value="KMZ66655.1"/>
    <property type="molecule type" value="Genomic_DNA"/>
</dbReference>
<reference evidence="7" key="1">
    <citation type="journal article" date="2016" name="Nature">
        <title>The genome of the seagrass Zostera marina reveals angiosperm adaptation to the sea.</title>
        <authorList>
            <person name="Olsen J.L."/>
            <person name="Rouze P."/>
            <person name="Verhelst B."/>
            <person name="Lin Y.-C."/>
            <person name="Bayer T."/>
            <person name="Collen J."/>
            <person name="Dattolo E."/>
            <person name="De Paoli E."/>
            <person name="Dittami S."/>
            <person name="Maumus F."/>
            <person name="Michel G."/>
            <person name="Kersting A."/>
            <person name="Lauritano C."/>
            <person name="Lohaus R."/>
            <person name="Toepel M."/>
            <person name="Tonon T."/>
            <person name="Vanneste K."/>
            <person name="Amirebrahimi M."/>
            <person name="Brakel J."/>
            <person name="Bostroem C."/>
            <person name="Chovatia M."/>
            <person name="Grimwood J."/>
            <person name="Jenkins J.W."/>
            <person name="Jueterbock A."/>
            <person name="Mraz A."/>
            <person name="Stam W.T."/>
            <person name="Tice H."/>
            <person name="Bornberg-Bauer E."/>
            <person name="Green P.J."/>
            <person name="Pearson G.A."/>
            <person name="Procaccini G."/>
            <person name="Duarte C.M."/>
            <person name="Schmutz J."/>
            <person name="Reusch T.B.H."/>
            <person name="Van de Peer Y."/>
        </authorList>
    </citation>
    <scope>NUCLEOTIDE SEQUENCE [LARGE SCALE GENOMIC DNA]</scope>
    <source>
        <strain evidence="7">cv. Finnish</strain>
    </source>
</reference>
<gene>
    <name evidence="6" type="ORF">ZOSMA_28G00080</name>
</gene>
<comment type="caution">
    <text evidence="6">The sequence shown here is derived from an EMBL/GenBank/DDBJ whole genome shotgun (WGS) entry which is preliminary data.</text>
</comment>
<evidence type="ECO:0000313" key="7">
    <source>
        <dbReference type="Proteomes" id="UP000036987"/>
    </source>
</evidence>
<dbReference type="InterPro" id="IPR041469">
    <property type="entry name" value="Subtilisin-like_FN3"/>
</dbReference>
<feature type="domain" description="Peptidase S8/S53" evidence="4">
    <location>
        <begin position="1"/>
        <end position="60"/>
    </location>
</feature>
<dbReference type="InterPro" id="IPR036852">
    <property type="entry name" value="Peptidase_S8/S53_dom_sf"/>
</dbReference>
<keyword evidence="7" id="KW-1185">Reference proteome</keyword>
<dbReference type="InterPro" id="IPR045051">
    <property type="entry name" value="SBT"/>
</dbReference>
<evidence type="ECO:0000256" key="1">
    <source>
        <dbReference type="ARBA" id="ARBA00011073"/>
    </source>
</evidence>
<dbReference type="OrthoDB" id="640735at2759"/>
<dbReference type="PANTHER" id="PTHR10795">
    <property type="entry name" value="PROPROTEIN CONVERTASE SUBTILISIN/KEXIN"/>
    <property type="match status" value="1"/>
</dbReference>
<dbReference type="Pfam" id="PF00082">
    <property type="entry name" value="Peptidase_S8"/>
    <property type="match status" value="1"/>
</dbReference>
<dbReference type="Pfam" id="PF17766">
    <property type="entry name" value="fn3_6"/>
    <property type="match status" value="1"/>
</dbReference>